<keyword evidence="3" id="KW-1185">Reference proteome</keyword>
<dbReference type="Proteomes" id="UP000799770">
    <property type="component" value="Unassembled WGS sequence"/>
</dbReference>
<evidence type="ECO:0000313" key="3">
    <source>
        <dbReference type="Proteomes" id="UP000799770"/>
    </source>
</evidence>
<feature type="chain" id="PRO_5025548118" description="AA1-like domain-containing protein" evidence="1">
    <location>
        <begin position="19"/>
        <end position="163"/>
    </location>
</feature>
<gene>
    <name evidence="2" type="ORF">BDV96DRAFT_651112</name>
</gene>
<proteinExistence type="predicted"/>
<feature type="signal peptide" evidence="1">
    <location>
        <begin position="1"/>
        <end position="18"/>
    </location>
</feature>
<evidence type="ECO:0008006" key="4">
    <source>
        <dbReference type="Google" id="ProtNLM"/>
    </source>
</evidence>
<organism evidence="2 3">
    <name type="scientific">Lophiotrema nucula</name>
    <dbReference type="NCBI Taxonomy" id="690887"/>
    <lineage>
        <taxon>Eukaryota</taxon>
        <taxon>Fungi</taxon>
        <taxon>Dikarya</taxon>
        <taxon>Ascomycota</taxon>
        <taxon>Pezizomycotina</taxon>
        <taxon>Dothideomycetes</taxon>
        <taxon>Pleosporomycetidae</taxon>
        <taxon>Pleosporales</taxon>
        <taxon>Lophiotremataceae</taxon>
        <taxon>Lophiotrema</taxon>
    </lineage>
</organism>
<evidence type="ECO:0000313" key="2">
    <source>
        <dbReference type="EMBL" id="KAF2110476.1"/>
    </source>
</evidence>
<protein>
    <recommendedName>
        <fullName evidence="4">AA1-like domain-containing protein</fullName>
    </recommendedName>
</protein>
<name>A0A6A5YTY4_9PLEO</name>
<reference evidence="2" key="1">
    <citation type="journal article" date="2020" name="Stud. Mycol.">
        <title>101 Dothideomycetes genomes: a test case for predicting lifestyles and emergence of pathogens.</title>
        <authorList>
            <person name="Haridas S."/>
            <person name="Albert R."/>
            <person name="Binder M."/>
            <person name="Bloem J."/>
            <person name="Labutti K."/>
            <person name="Salamov A."/>
            <person name="Andreopoulos B."/>
            <person name="Baker S."/>
            <person name="Barry K."/>
            <person name="Bills G."/>
            <person name="Bluhm B."/>
            <person name="Cannon C."/>
            <person name="Castanera R."/>
            <person name="Culley D."/>
            <person name="Daum C."/>
            <person name="Ezra D."/>
            <person name="Gonzalez J."/>
            <person name="Henrissat B."/>
            <person name="Kuo A."/>
            <person name="Liang C."/>
            <person name="Lipzen A."/>
            <person name="Lutzoni F."/>
            <person name="Magnuson J."/>
            <person name="Mondo S."/>
            <person name="Nolan M."/>
            <person name="Ohm R."/>
            <person name="Pangilinan J."/>
            <person name="Park H.-J."/>
            <person name="Ramirez L."/>
            <person name="Alfaro M."/>
            <person name="Sun H."/>
            <person name="Tritt A."/>
            <person name="Yoshinaga Y."/>
            <person name="Zwiers L.-H."/>
            <person name="Turgeon B."/>
            <person name="Goodwin S."/>
            <person name="Spatafora J."/>
            <person name="Crous P."/>
            <person name="Grigoriev I."/>
        </authorList>
    </citation>
    <scope>NUCLEOTIDE SEQUENCE</scope>
    <source>
        <strain evidence="2">CBS 627.86</strain>
    </source>
</reference>
<keyword evidence="1" id="KW-0732">Signal</keyword>
<accession>A0A6A5YTY4</accession>
<dbReference type="AlphaFoldDB" id="A0A6A5YTY4"/>
<dbReference type="OrthoDB" id="3795775at2759"/>
<evidence type="ECO:0000256" key="1">
    <source>
        <dbReference type="SAM" id="SignalP"/>
    </source>
</evidence>
<dbReference type="EMBL" id="ML977338">
    <property type="protein sequence ID" value="KAF2110476.1"/>
    <property type="molecule type" value="Genomic_DNA"/>
</dbReference>
<sequence length="163" mass="18358">MRFAESSTFALLSTLVLAKPVPIDVPHEPQILHVTDFEAFLSNDVTALSHVSFHIRDLRTGNQAEADCNYSTRNGDDLISGNGWHECDLPDPDFNFEFGFRHGSLQVKKPFLTNPADPKTWAYAWSDYQNGNWTEGINATKTNTGLIYSRTTDWEFTLVTMIG</sequence>